<reference evidence="1 2" key="1">
    <citation type="submission" date="2020-03" db="EMBL/GenBank/DDBJ databases">
        <title>Whole genome shotgun sequence of Phytohabitans houttuyneae NBRC 108639.</title>
        <authorList>
            <person name="Komaki H."/>
            <person name="Tamura T."/>
        </authorList>
    </citation>
    <scope>NUCLEOTIDE SEQUENCE [LARGE SCALE GENOMIC DNA]</scope>
    <source>
        <strain evidence="1 2">NBRC 108639</strain>
    </source>
</reference>
<sequence length="89" mass="10077">MHRKQALQTARPEPKISSGCVDECLLGDENLKHRLSGRECPRMLGITCTYRTMFIPERGFAVYLSAPFKTVRAYMYGPDVRLQPASGTR</sequence>
<evidence type="ECO:0000313" key="1">
    <source>
        <dbReference type="EMBL" id="GFJ84848.1"/>
    </source>
</evidence>
<keyword evidence="2" id="KW-1185">Reference proteome</keyword>
<protein>
    <submittedName>
        <fullName evidence="1">Uncharacterized protein</fullName>
    </submittedName>
</protein>
<accession>A0A6V8KQH2</accession>
<name>A0A6V8KQH2_9ACTN</name>
<evidence type="ECO:0000313" key="2">
    <source>
        <dbReference type="Proteomes" id="UP000482800"/>
    </source>
</evidence>
<organism evidence="1 2">
    <name type="scientific">Phytohabitans houttuyneae</name>
    <dbReference type="NCBI Taxonomy" id="1076126"/>
    <lineage>
        <taxon>Bacteria</taxon>
        <taxon>Bacillati</taxon>
        <taxon>Actinomycetota</taxon>
        <taxon>Actinomycetes</taxon>
        <taxon>Micromonosporales</taxon>
        <taxon>Micromonosporaceae</taxon>
    </lineage>
</organism>
<reference evidence="1 2" key="2">
    <citation type="submission" date="2020-03" db="EMBL/GenBank/DDBJ databases">
        <authorList>
            <person name="Ichikawa N."/>
            <person name="Kimura A."/>
            <person name="Kitahashi Y."/>
            <person name="Uohara A."/>
        </authorList>
    </citation>
    <scope>NUCLEOTIDE SEQUENCE [LARGE SCALE GENOMIC DNA]</scope>
    <source>
        <strain evidence="1 2">NBRC 108639</strain>
    </source>
</reference>
<gene>
    <name evidence="1" type="ORF">Phou_090280</name>
</gene>
<dbReference type="AlphaFoldDB" id="A0A6V8KQH2"/>
<proteinExistence type="predicted"/>
<dbReference type="EMBL" id="BLPF01000004">
    <property type="protein sequence ID" value="GFJ84848.1"/>
    <property type="molecule type" value="Genomic_DNA"/>
</dbReference>
<comment type="caution">
    <text evidence="1">The sequence shown here is derived from an EMBL/GenBank/DDBJ whole genome shotgun (WGS) entry which is preliminary data.</text>
</comment>
<dbReference type="Proteomes" id="UP000482800">
    <property type="component" value="Unassembled WGS sequence"/>
</dbReference>